<accession>A0ABP8VU49</accession>
<dbReference type="Proteomes" id="UP001501295">
    <property type="component" value="Unassembled WGS sequence"/>
</dbReference>
<protein>
    <submittedName>
        <fullName evidence="6">TetR/AcrR family transcriptional regulator</fullName>
    </submittedName>
</protein>
<evidence type="ECO:0000313" key="6">
    <source>
        <dbReference type="EMBL" id="GAA4672105.1"/>
    </source>
</evidence>
<dbReference type="RefSeq" id="WP_345375012.1">
    <property type="nucleotide sequence ID" value="NZ_BAABLM010000002.1"/>
</dbReference>
<dbReference type="InterPro" id="IPR009057">
    <property type="entry name" value="Homeodomain-like_sf"/>
</dbReference>
<dbReference type="InterPro" id="IPR036271">
    <property type="entry name" value="Tet_transcr_reg_TetR-rel_C_sf"/>
</dbReference>
<evidence type="ECO:0000256" key="3">
    <source>
        <dbReference type="ARBA" id="ARBA00023163"/>
    </source>
</evidence>
<dbReference type="InterPro" id="IPR001647">
    <property type="entry name" value="HTH_TetR"/>
</dbReference>
<evidence type="ECO:0000256" key="1">
    <source>
        <dbReference type="ARBA" id="ARBA00023015"/>
    </source>
</evidence>
<name>A0ABP8VU49_9MICO</name>
<gene>
    <name evidence="6" type="ORF">GCM10025780_15140</name>
</gene>
<keyword evidence="2 4" id="KW-0238">DNA-binding</keyword>
<sequence>MTTSTEPEHRALRRDASENRRRLIEAARLVFAEHGMEAGVEEVAHRAGVGVGTLYRRFPTKDALIAELVRTLLDEVLESARQASTVPGGDGLEHFLFDVGAAHAANRGCLARLWNDETTTTLRQEIRTRMATLLDDARRHGRIRDDATIADVDLTFWSLRGVLEASGHDLPDAWRRQVAISVAGLRPSAEALSQPALA</sequence>
<organism evidence="6 7">
    <name type="scientific">Frondihabitans cladoniiphilus</name>
    <dbReference type="NCBI Taxonomy" id="715785"/>
    <lineage>
        <taxon>Bacteria</taxon>
        <taxon>Bacillati</taxon>
        <taxon>Actinomycetota</taxon>
        <taxon>Actinomycetes</taxon>
        <taxon>Micrococcales</taxon>
        <taxon>Microbacteriaceae</taxon>
        <taxon>Frondihabitans</taxon>
    </lineage>
</organism>
<dbReference type="SUPFAM" id="SSF48498">
    <property type="entry name" value="Tetracyclin repressor-like, C-terminal domain"/>
    <property type="match status" value="1"/>
</dbReference>
<keyword evidence="3" id="KW-0804">Transcription</keyword>
<dbReference type="Gene3D" id="1.10.357.10">
    <property type="entry name" value="Tetracycline Repressor, domain 2"/>
    <property type="match status" value="1"/>
</dbReference>
<dbReference type="InterPro" id="IPR050109">
    <property type="entry name" value="HTH-type_TetR-like_transc_reg"/>
</dbReference>
<evidence type="ECO:0000256" key="2">
    <source>
        <dbReference type="ARBA" id="ARBA00023125"/>
    </source>
</evidence>
<evidence type="ECO:0000256" key="4">
    <source>
        <dbReference type="PROSITE-ProRule" id="PRU00335"/>
    </source>
</evidence>
<evidence type="ECO:0000313" key="7">
    <source>
        <dbReference type="Proteomes" id="UP001501295"/>
    </source>
</evidence>
<feature type="DNA-binding region" description="H-T-H motif" evidence="4">
    <location>
        <begin position="39"/>
        <end position="58"/>
    </location>
</feature>
<evidence type="ECO:0000259" key="5">
    <source>
        <dbReference type="PROSITE" id="PS50977"/>
    </source>
</evidence>
<reference evidence="7" key="1">
    <citation type="journal article" date="2019" name="Int. J. Syst. Evol. Microbiol.">
        <title>The Global Catalogue of Microorganisms (GCM) 10K type strain sequencing project: providing services to taxonomists for standard genome sequencing and annotation.</title>
        <authorList>
            <consortium name="The Broad Institute Genomics Platform"/>
            <consortium name="The Broad Institute Genome Sequencing Center for Infectious Disease"/>
            <person name="Wu L."/>
            <person name="Ma J."/>
        </authorList>
    </citation>
    <scope>NUCLEOTIDE SEQUENCE [LARGE SCALE GENOMIC DNA]</scope>
    <source>
        <strain evidence="7">JCM 18956</strain>
    </source>
</reference>
<dbReference type="Pfam" id="PF00440">
    <property type="entry name" value="TetR_N"/>
    <property type="match status" value="1"/>
</dbReference>
<keyword evidence="1" id="KW-0805">Transcription regulation</keyword>
<dbReference type="PANTHER" id="PTHR30055:SF234">
    <property type="entry name" value="HTH-TYPE TRANSCRIPTIONAL REGULATOR BETI"/>
    <property type="match status" value="1"/>
</dbReference>
<proteinExistence type="predicted"/>
<dbReference type="EMBL" id="BAABLM010000002">
    <property type="protein sequence ID" value="GAA4672105.1"/>
    <property type="molecule type" value="Genomic_DNA"/>
</dbReference>
<dbReference type="Pfam" id="PF21597">
    <property type="entry name" value="TetR_C_43"/>
    <property type="match status" value="1"/>
</dbReference>
<dbReference type="PROSITE" id="PS50977">
    <property type="entry name" value="HTH_TETR_2"/>
    <property type="match status" value="1"/>
</dbReference>
<dbReference type="PRINTS" id="PR00455">
    <property type="entry name" value="HTHTETR"/>
</dbReference>
<keyword evidence="7" id="KW-1185">Reference proteome</keyword>
<dbReference type="SUPFAM" id="SSF46689">
    <property type="entry name" value="Homeodomain-like"/>
    <property type="match status" value="1"/>
</dbReference>
<dbReference type="InterPro" id="IPR049445">
    <property type="entry name" value="TetR_SbtR-like_C"/>
</dbReference>
<feature type="domain" description="HTH tetR-type" evidence="5">
    <location>
        <begin position="17"/>
        <end position="76"/>
    </location>
</feature>
<dbReference type="PANTHER" id="PTHR30055">
    <property type="entry name" value="HTH-TYPE TRANSCRIPTIONAL REGULATOR RUTR"/>
    <property type="match status" value="1"/>
</dbReference>
<comment type="caution">
    <text evidence="6">The sequence shown here is derived from an EMBL/GenBank/DDBJ whole genome shotgun (WGS) entry which is preliminary data.</text>
</comment>